<dbReference type="AlphaFoldDB" id="A0A3N1Y6L8"/>
<gene>
    <name evidence="2" type="ORF">EDC57_0087</name>
</gene>
<dbReference type="EMBL" id="RJVI01000001">
    <property type="protein sequence ID" value="ROR34191.1"/>
    <property type="molecule type" value="Genomic_DNA"/>
</dbReference>
<protein>
    <submittedName>
        <fullName evidence="2">Uncharacterized protein DUF4124</fullName>
    </submittedName>
</protein>
<accession>A0A3N1Y6L8</accession>
<name>A0A3N1Y6L8_9GAMM</name>
<feature type="domain" description="DUF4124" evidence="1">
    <location>
        <begin position="13"/>
        <end position="62"/>
    </location>
</feature>
<organism evidence="2 3">
    <name type="scientific">Inmirania thermothiophila</name>
    <dbReference type="NCBI Taxonomy" id="1750597"/>
    <lineage>
        <taxon>Bacteria</taxon>
        <taxon>Pseudomonadati</taxon>
        <taxon>Pseudomonadota</taxon>
        <taxon>Gammaproteobacteria</taxon>
        <taxon>Chromatiales</taxon>
        <taxon>Ectothiorhodospiraceae</taxon>
        <taxon>Inmirania</taxon>
    </lineage>
</organism>
<sequence length="180" mass="19187">MRGSGGIVLALVLGLAGPHALAAVYKWTDAEGRVHYSDRPAPGAEAVRLDPLSTFRAPAPARRPPTPPAPQAAEGYRRVVIAAPEPEATIRDNEGRITVVVNLEPALREGHAVQILVDDRPQGAPARVTQFTLTNVDRGTHRIGARVLDGEGREVARAEPVTVYLHRESALLRRAAPGAS</sequence>
<dbReference type="RefSeq" id="WP_123399165.1">
    <property type="nucleotide sequence ID" value="NZ_RJVI01000001.1"/>
</dbReference>
<evidence type="ECO:0000259" key="1">
    <source>
        <dbReference type="Pfam" id="PF13511"/>
    </source>
</evidence>
<proteinExistence type="predicted"/>
<comment type="caution">
    <text evidence="2">The sequence shown here is derived from an EMBL/GenBank/DDBJ whole genome shotgun (WGS) entry which is preliminary data.</text>
</comment>
<keyword evidence="3" id="KW-1185">Reference proteome</keyword>
<dbReference type="InterPro" id="IPR025392">
    <property type="entry name" value="DUF4124"/>
</dbReference>
<dbReference type="OrthoDB" id="7062774at2"/>
<dbReference type="Pfam" id="PF13511">
    <property type="entry name" value="DUF4124"/>
    <property type="match status" value="1"/>
</dbReference>
<evidence type="ECO:0000313" key="3">
    <source>
        <dbReference type="Proteomes" id="UP000276634"/>
    </source>
</evidence>
<reference evidence="2 3" key="1">
    <citation type="submission" date="2018-11" db="EMBL/GenBank/DDBJ databases">
        <title>Genomic Encyclopedia of Type Strains, Phase IV (KMG-IV): sequencing the most valuable type-strain genomes for metagenomic binning, comparative biology and taxonomic classification.</title>
        <authorList>
            <person name="Goeker M."/>
        </authorList>
    </citation>
    <scope>NUCLEOTIDE SEQUENCE [LARGE SCALE GENOMIC DNA]</scope>
    <source>
        <strain evidence="2 3">DSM 100275</strain>
    </source>
</reference>
<evidence type="ECO:0000313" key="2">
    <source>
        <dbReference type="EMBL" id="ROR34191.1"/>
    </source>
</evidence>
<dbReference type="Proteomes" id="UP000276634">
    <property type="component" value="Unassembled WGS sequence"/>
</dbReference>